<evidence type="ECO:0000313" key="2">
    <source>
        <dbReference type="EMBL" id="KAG7416549.1"/>
    </source>
</evidence>
<gene>
    <name evidence="2" type="ORF">Forpi1262_v016719</name>
</gene>
<name>A0A8J5P458_FUSOX</name>
<accession>A0A8J5P458</accession>
<comment type="caution">
    <text evidence="2">The sequence shown here is derived from an EMBL/GenBank/DDBJ whole genome shotgun (WGS) entry which is preliminary data.</text>
</comment>
<dbReference type="EMBL" id="JAELUR010000020">
    <property type="protein sequence ID" value="KAG7416549.1"/>
    <property type="molecule type" value="Genomic_DNA"/>
</dbReference>
<evidence type="ECO:0000313" key="3">
    <source>
        <dbReference type="Proteomes" id="UP000693942"/>
    </source>
</evidence>
<proteinExistence type="predicted"/>
<protein>
    <submittedName>
        <fullName evidence="2">Uncharacterized protein</fullName>
    </submittedName>
</protein>
<reference evidence="2" key="1">
    <citation type="submission" date="2021-04" db="EMBL/GenBank/DDBJ databases">
        <title>First draft genome resource for Brassicaceae pathogens Fusarium oxysporum f. sp. raphani and Fusarium oxysporum f. sp. rapae.</title>
        <authorList>
            <person name="Asai S."/>
        </authorList>
    </citation>
    <scope>NUCLEOTIDE SEQUENCE</scope>
    <source>
        <strain evidence="2">Tf1262</strain>
    </source>
</reference>
<feature type="compositionally biased region" description="Polar residues" evidence="1">
    <location>
        <begin position="13"/>
        <end position="23"/>
    </location>
</feature>
<sequence length="79" mass="8726">MQQDSTVAIPLSCHSTHTAGTEDQTVDWLDNSSSYDMDPQETQSGRRAVQLHSKFLTSCDACRARKSDMTRMLCASIAT</sequence>
<dbReference type="Proteomes" id="UP000693942">
    <property type="component" value="Unassembled WGS sequence"/>
</dbReference>
<feature type="region of interest" description="Disordered" evidence="1">
    <location>
        <begin position="1"/>
        <end position="46"/>
    </location>
</feature>
<organism evidence="2 3">
    <name type="scientific">Fusarium oxysporum f. sp. raphani</name>
    <dbReference type="NCBI Taxonomy" id="96318"/>
    <lineage>
        <taxon>Eukaryota</taxon>
        <taxon>Fungi</taxon>
        <taxon>Dikarya</taxon>
        <taxon>Ascomycota</taxon>
        <taxon>Pezizomycotina</taxon>
        <taxon>Sordariomycetes</taxon>
        <taxon>Hypocreomycetidae</taxon>
        <taxon>Hypocreales</taxon>
        <taxon>Nectriaceae</taxon>
        <taxon>Fusarium</taxon>
        <taxon>Fusarium oxysporum species complex</taxon>
    </lineage>
</organism>
<feature type="compositionally biased region" description="Polar residues" evidence="1">
    <location>
        <begin position="30"/>
        <end position="45"/>
    </location>
</feature>
<evidence type="ECO:0000256" key="1">
    <source>
        <dbReference type="SAM" id="MobiDB-lite"/>
    </source>
</evidence>
<dbReference type="AlphaFoldDB" id="A0A8J5P458"/>